<keyword evidence="1" id="KW-0695">RNA-directed DNA polymerase</keyword>
<dbReference type="AlphaFoldDB" id="A0A6L2NW88"/>
<reference evidence="1" key="1">
    <citation type="journal article" date="2019" name="Sci. Rep.">
        <title>Draft genome of Tanacetum cinerariifolium, the natural source of mosquito coil.</title>
        <authorList>
            <person name="Yamashiro T."/>
            <person name="Shiraishi A."/>
            <person name="Satake H."/>
            <person name="Nakayama K."/>
        </authorList>
    </citation>
    <scope>NUCLEOTIDE SEQUENCE</scope>
</reference>
<gene>
    <name evidence="1" type="ORF">Tci_061260</name>
</gene>
<protein>
    <submittedName>
        <fullName evidence="1">Reverse transcriptase domain-containing protein</fullName>
    </submittedName>
</protein>
<sequence>MKEELWTLRKCNDTTLKKALVKVLETNQQVHYGYKDPPLSNVEREAMELFEEEIQKRLKHRRQMRSVYLVEQCARKVAPIRSPTGIGAGLGEHLAPIRSSLGIGAGLRRGLLIGFGDGGWSPRPKPAPLPFLLEYEVVLRTVRSTHHGADHDRNITKDGTPCAPLSPPVDVHHVDMTCTVQVRSFCVNLEDEHVIGGALKLSTGVVFLDAITR</sequence>
<accession>A0A6L2NW88</accession>
<name>A0A6L2NW88_TANCI</name>
<dbReference type="EMBL" id="BKCJ010009931">
    <property type="protein sequence ID" value="GEU89282.1"/>
    <property type="molecule type" value="Genomic_DNA"/>
</dbReference>
<keyword evidence="1" id="KW-0548">Nucleotidyltransferase</keyword>
<organism evidence="1">
    <name type="scientific">Tanacetum cinerariifolium</name>
    <name type="common">Dalmatian daisy</name>
    <name type="synonym">Chrysanthemum cinerariifolium</name>
    <dbReference type="NCBI Taxonomy" id="118510"/>
    <lineage>
        <taxon>Eukaryota</taxon>
        <taxon>Viridiplantae</taxon>
        <taxon>Streptophyta</taxon>
        <taxon>Embryophyta</taxon>
        <taxon>Tracheophyta</taxon>
        <taxon>Spermatophyta</taxon>
        <taxon>Magnoliopsida</taxon>
        <taxon>eudicotyledons</taxon>
        <taxon>Gunneridae</taxon>
        <taxon>Pentapetalae</taxon>
        <taxon>asterids</taxon>
        <taxon>campanulids</taxon>
        <taxon>Asterales</taxon>
        <taxon>Asteraceae</taxon>
        <taxon>Asteroideae</taxon>
        <taxon>Anthemideae</taxon>
        <taxon>Anthemidinae</taxon>
        <taxon>Tanacetum</taxon>
    </lineage>
</organism>
<comment type="caution">
    <text evidence="1">The sequence shown here is derived from an EMBL/GenBank/DDBJ whole genome shotgun (WGS) entry which is preliminary data.</text>
</comment>
<dbReference type="GO" id="GO:0003964">
    <property type="term" value="F:RNA-directed DNA polymerase activity"/>
    <property type="evidence" value="ECO:0007669"/>
    <property type="project" value="UniProtKB-KW"/>
</dbReference>
<evidence type="ECO:0000313" key="1">
    <source>
        <dbReference type="EMBL" id="GEU89282.1"/>
    </source>
</evidence>
<keyword evidence="1" id="KW-0808">Transferase</keyword>
<proteinExistence type="predicted"/>